<dbReference type="EMBL" id="GECZ01027314">
    <property type="protein sequence ID" value="JAS42455.1"/>
    <property type="molecule type" value="Transcribed_RNA"/>
</dbReference>
<evidence type="ECO:0000256" key="3">
    <source>
        <dbReference type="ARBA" id="ARBA00007574"/>
    </source>
</evidence>
<keyword evidence="9 13" id="KW-0472">Membrane</keyword>
<evidence type="ECO:0000256" key="9">
    <source>
        <dbReference type="ARBA" id="ARBA00023136"/>
    </source>
</evidence>
<keyword evidence="8 13" id="KW-1133">Transmembrane helix</keyword>
<evidence type="ECO:0000256" key="10">
    <source>
        <dbReference type="ARBA" id="ARBA00023157"/>
    </source>
</evidence>
<evidence type="ECO:0000256" key="8">
    <source>
        <dbReference type="ARBA" id="ARBA00022989"/>
    </source>
</evidence>
<evidence type="ECO:0000256" key="4">
    <source>
        <dbReference type="ARBA" id="ARBA00022475"/>
    </source>
</evidence>
<evidence type="ECO:0000256" key="12">
    <source>
        <dbReference type="ARBA" id="ARBA00023212"/>
    </source>
</evidence>
<sequence length="321" mass="34942">QQNLYLPLQHTHALLLYESPFCFITRMEPGSPLPTGIYGWRKRCLYALLLGLMVVVLCNIAATLLLLNISNFNLGGLGDLRIFSGGVFLRDYSYVLGSLVMPRLSSRQGQPLTLESYYNVSLLLRDEAEGSAPGRVEQILHFWSDIQDHNQIEVAATAAQLQVTDLGRRALFTAESGGISVGADILRVLEGGVHFAGSVQTSMLRSNLGSELMLESVTRRLFLTGPSGVSLESRGADISASCLTDLHLTSTDGKVKMKAPGIYIPNLESIPLIQPQPFKYGQLKSGTPSRSFQVCMCTNGKLFVSSPDGECRVDNGGVQCR</sequence>
<keyword evidence="12" id="KW-0206">Cytoskeleton</keyword>
<keyword evidence="6 13" id="KW-0812">Transmembrane</keyword>
<reference evidence="14" key="1">
    <citation type="submission" date="2015-11" db="EMBL/GenBank/DDBJ databases">
        <title>De novo transcriptome assembly of four potential Pierce s Disease insect vectors from Arizona vineyards.</title>
        <authorList>
            <person name="Tassone E.E."/>
        </authorList>
    </citation>
    <scope>NUCLEOTIDE SEQUENCE</scope>
</reference>
<gene>
    <name evidence="14" type="ORF">g.16767</name>
</gene>
<comment type="subcellular location">
    <subcellularLocation>
        <location evidence="2">Cell membrane</location>
        <location evidence="2">Sarcolemma</location>
        <topology evidence="2">Single-pass type II membrane protein</topology>
    </subcellularLocation>
    <subcellularLocation>
        <location evidence="1">Cytoplasm</location>
        <location evidence="1">Cytoskeleton</location>
    </subcellularLocation>
</comment>
<dbReference type="AlphaFoldDB" id="A0A1B6EWR7"/>
<evidence type="ECO:0000256" key="6">
    <source>
        <dbReference type="ARBA" id="ARBA00022692"/>
    </source>
</evidence>
<accession>A0A1B6EWR7</accession>
<feature type="transmembrane region" description="Helical" evidence="13">
    <location>
        <begin position="45"/>
        <end position="67"/>
    </location>
</feature>
<evidence type="ECO:0000256" key="5">
    <source>
        <dbReference type="ARBA" id="ARBA00022490"/>
    </source>
</evidence>
<protein>
    <submittedName>
        <fullName evidence="14">Uncharacterized protein</fullName>
    </submittedName>
</protein>
<evidence type="ECO:0000256" key="11">
    <source>
        <dbReference type="ARBA" id="ARBA00023180"/>
    </source>
</evidence>
<dbReference type="InterPro" id="IPR006875">
    <property type="entry name" value="Sarcoglycan"/>
</dbReference>
<evidence type="ECO:0000256" key="7">
    <source>
        <dbReference type="ARBA" id="ARBA00022968"/>
    </source>
</evidence>
<dbReference type="InterPro" id="IPR039972">
    <property type="entry name" value="Sarcoglycan_gamma/delta/zeta"/>
</dbReference>
<keyword evidence="5" id="KW-0963">Cytoplasm</keyword>
<dbReference type="Pfam" id="PF04790">
    <property type="entry name" value="Sarcoglycan_1"/>
    <property type="match status" value="1"/>
</dbReference>
<dbReference type="GO" id="GO:0016012">
    <property type="term" value="C:sarcoglycan complex"/>
    <property type="evidence" value="ECO:0007669"/>
    <property type="project" value="InterPro"/>
</dbReference>
<evidence type="ECO:0000256" key="1">
    <source>
        <dbReference type="ARBA" id="ARBA00004245"/>
    </source>
</evidence>
<comment type="similarity">
    <text evidence="3">Belongs to the sarcoglycan beta/delta/gamma/zeta family.</text>
</comment>
<organism evidence="14">
    <name type="scientific">Cuerna arida</name>
    <dbReference type="NCBI Taxonomy" id="1464854"/>
    <lineage>
        <taxon>Eukaryota</taxon>
        <taxon>Metazoa</taxon>
        <taxon>Ecdysozoa</taxon>
        <taxon>Arthropoda</taxon>
        <taxon>Hexapoda</taxon>
        <taxon>Insecta</taxon>
        <taxon>Pterygota</taxon>
        <taxon>Neoptera</taxon>
        <taxon>Paraneoptera</taxon>
        <taxon>Hemiptera</taxon>
        <taxon>Auchenorrhyncha</taxon>
        <taxon>Membracoidea</taxon>
        <taxon>Cicadellidae</taxon>
        <taxon>Cicadellinae</taxon>
        <taxon>Proconiini</taxon>
        <taxon>Cuerna</taxon>
    </lineage>
</organism>
<dbReference type="GO" id="GO:0060047">
    <property type="term" value="P:heart contraction"/>
    <property type="evidence" value="ECO:0007669"/>
    <property type="project" value="TreeGrafter"/>
</dbReference>
<keyword evidence="4" id="KW-1003">Cell membrane</keyword>
<name>A0A1B6EWR7_9HEMI</name>
<dbReference type="PANTHER" id="PTHR12939:SF10">
    <property type="entry name" value="EG:4F1.1 PROTEIN"/>
    <property type="match status" value="1"/>
</dbReference>
<proteinExistence type="inferred from homology"/>
<keyword evidence="11" id="KW-0325">Glycoprotein</keyword>
<evidence type="ECO:0000256" key="2">
    <source>
        <dbReference type="ARBA" id="ARBA00004274"/>
    </source>
</evidence>
<keyword evidence="7" id="KW-0735">Signal-anchor</keyword>
<dbReference type="GO" id="GO:0005856">
    <property type="term" value="C:cytoskeleton"/>
    <property type="evidence" value="ECO:0007669"/>
    <property type="project" value="UniProtKB-SubCell"/>
</dbReference>
<evidence type="ECO:0000313" key="14">
    <source>
        <dbReference type="EMBL" id="JAS42455.1"/>
    </source>
</evidence>
<dbReference type="PANTHER" id="PTHR12939">
    <property type="entry name" value="SARCOGLYCAN"/>
    <property type="match status" value="1"/>
</dbReference>
<feature type="non-terminal residue" evidence="14">
    <location>
        <position position="1"/>
    </location>
</feature>
<dbReference type="GO" id="GO:0042383">
    <property type="term" value="C:sarcolemma"/>
    <property type="evidence" value="ECO:0007669"/>
    <property type="project" value="UniProtKB-SubCell"/>
</dbReference>
<evidence type="ECO:0000256" key="13">
    <source>
        <dbReference type="SAM" id="Phobius"/>
    </source>
</evidence>
<keyword evidence="10" id="KW-1015">Disulfide bond</keyword>